<organism evidence="1 2">
    <name type="scientific">Botryosphaeria dothidea</name>
    <dbReference type="NCBI Taxonomy" id="55169"/>
    <lineage>
        <taxon>Eukaryota</taxon>
        <taxon>Fungi</taxon>
        <taxon>Dikarya</taxon>
        <taxon>Ascomycota</taxon>
        <taxon>Pezizomycotina</taxon>
        <taxon>Dothideomycetes</taxon>
        <taxon>Dothideomycetes incertae sedis</taxon>
        <taxon>Botryosphaeriales</taxon>
        <taxon>Botryosphaeriaceae</taxon>
        <taxon>Botryosphaeria</taxon>
    </lineage>
</organism>
<proteinExistence type="predicted"/>
<dbReference type="EMBL" id="WWBZ02000001">
    <property type="protein sequence ID" value="KAF4314063.1"/>
    <property type="molecule type" value="Genomic_DNA"/>
</dbReference>
<keyword evidence="2" id="KW-1185">Reference proteome</keyword>
<evidence type="ECO:0000313" key="1">
    <source>
        <dbReference type="EMBL" id="KAF4314063.1"/>
    </source>
</evidence>
<accession>A0A8H4J8S0</accession>
<dbReference type="Proteomes" id="UP000572817">
    <property type="component" value="Unassembled WGS sequence"/>
</dbReference>
<dbReference type="AlphaFoldDB" id="A0A8H4J8S0"/>
<sequence>MEYQLHRDTYKDMKRVARSSIIKMGVGKGLAFVDLLTPEKSYILDLEQPNIWKYAPKRAEEVFSRTWARGSKTGSWFNWGWRAVTMLVAKENNLFEIRNREYPTEWVNEVALTGATERVSAKGH</sequence>
<gene>
    <name evidence="1" type="ORF">GTA08_BOTSDO01541</name>
</gene>
<evidence type="ECO:0000313" key="2">
    <source>
        <dbReference type="Proteomes" id="UP000572817"/>
    </source>
</evidence>
<comment type="caution">
    <text evidence="1">The sequence shown here is derived from an EMBL/GenBank/DDBJ whole genome shotgun (WGS) entry which is preliminary data.</text>
</comment>
<name>A0A8H4J8S0_9PEZI</name>
<protein>
    <submittedName>
        <fullName evidence="1">Uncharacterized protein</fullName>
    </submittedName>
</protein>
<reference evidence="1" key="1">
    <citation type="submission" date="2020-04" db="EMBL/GenBank/DDBJ databases">
        <title>Genome Assembly and Annotation of Botryosphaeria dothidea sdau 11-99, a Latent Pathogen of Apple Fruit Ring Rot in China.</title>
        <authorList>
            <person name="Yu C."/>
            <person name="Diao Y."/>
            <person name="Lu Q."/>
            <person name="Zhao J."/>
            <person name="Cui S."/>
            <person name="Peng C."/>
            <person name="He B."/>
            <person name="Liu H."/>
        </authorList>
    </citation>
    <scope>NUCLEOTIDE SEQUENCE [LARGE SCALE GENOMIC DNA]</scope>
    <source>
        <strain evidence="1">Sdau11-99</strain>
    </source>
</reference>